<reference evidence="1" key="1">
    <citation type="submission" date="2022-11" db="EMBL/GenBank/DDBJ databases">
        <title>Minimal conservation of predation-associated metabolite biosynthetic gene clusters underscores biosynthetic potential of Myxococcota including descriptions for ten novel species: Archangium lansinium sp. nov., Myxococcus landrumus sp. nov., Nannocystis bai.</title>
        <authorList>
            <person name="Ahearne A."/>
            <person name="Stevens C."/>
            <person name="Phillips K."/>
        </authorList>
    </citation>
    <scope>NUCLEOTIDE SEQUENCE</scope>
    <source>
        <strain evidence="1">Na p29</strain>
    </source>
</reference>
<dbReference type="EMBL" id="JAPNKE010000002">
    <property type="protein sequence ID" value="MCY1010776.1"/>
    <property type="molecule type" value="Genomic_DNA"/>
</dbReference>
<name>A0A9X3F3J9_9BACT</name>
<sequence>MARKYARAGRQRGRRHVVVLDEVAHQHVDRAHDVVAAREQVEDHVVGLGVTARAQVVELLVGPAEVAHAATVRAAAAACPRAKARARALDLPQETCGDVAPRLANDRPRSTWAG</sequence>
<dbReference type="AlphaFoldDB" id="A0A9X3F3J9"/>
<dbReference type="Proteomes" id="UP001150924">
    <property type="component" value="Unassembled WGS sequence"/>
</dbReference>
<proteinExistence type="predicted"/>
<keyword evidence="2" id="KW-1185">Reference proteome</keyword>
<dbReference type="RefSeq" id="WP_267773869.1">
    <property type="nucleotide sequence ID" value="NZ_JAPNKE010000002.1"/>
</dbReference>
<comment type="caution">
    <text evidence="1">The sequence shown here is derived from an EMBL/GenBank/DDBJ whole genome shotgun (WGS) entry which is preliminary data.</text>
</comment>
<gene>
    <name evidence="1" type="ORF">OV079_35475</name>
</gene>
<accession>A0A9X3F3J9</accession>
<protein>
    <submittedName>
        <fullName evidence="1">Uncharacterized protein</fullName>
    </submittedName>
</protein>
<organism evidence="1 2">
    <name type="scientific">Nannocystis pusilla</name>
    <dbReference type="NCBI Taxonomy" id="889268"/>
    <lineage>
        <taxon>Bacteria</taxon>
        <taxon>Pseudomonadati</taxon>
        <taxon>Myxococcota</taxon>
        <taxon>Polyangia</taxon>
        <taxon>Nannocystales</taxon>
        <taxon>Nannocystaceae</taxon>
        <taxon>Nannocystis</taxon>
    </lineage>
</organism>
<evidence type="ECO:0000313" key="1">
    <source>
        <dbReference type="EMBL" id="MCY1010776.1"/>
    </source>
</evidence>
<evidence type="ECO:0000313" key="2">
    <source>
        <dbReference type="Proteomes" id="UP001150924"/>
    </source>
</evidence>